<dbReference type="AlphaFoldDB" id="A0A926ELT3"/>
<reference evidence="1" key="1">
    <citation type="submission" date="2020-08" db="EMBL/GenBank/DDBJ databases">
        <title>Genome public.</title>
        <authorList>
            <person name="Liu C."/>
            <person name="Sun Q."/>
        </authorList>
    </citation>
    <scope>NUCLEOTIDE SEQUENCE</scope>
    <source>
        <strain evidence="1">NSJ-12</strain>
    </source>
</reference>
<protein>
    <submittedName>
        <fullName evidence="1">Uncharacterized protein</fullName>
    </submittedName>
</protein>
<organism evidence="1 2">
    <name type="scientific">Zhenhengia yiwuensis</name>
    <dbReference type="NCBI Taxonomy" id="2763666"/>
    <lineage>
        <taxon>Bacteria</taxon>
        <taxon>Bacillati</taxon>
        <taxon>Bacillota</taxon>
        <taxon>Clostridia</taxon>
        <taxon>Lachnospirales</taxon>
        <taxon>Lachnospiraceae</taxon>
        <taxon>Zhenhengia</taxon>
    </lineage>
</organism>
<keyword evidence="2" id="KW-1185">Reference proteome</keyword>
<evidence type="ECO:0000313" key="1">
    <source>
        <dbReference type="EMBL" id="MBC8580442.1"/>
    </source>
</evidence>
<comment type="caution">
    <text evidence="1">The sequence shown here is derived from an EMBL/GenBank/DDBJ whole genome shotgun (WGS) entry which is preliminary data.</text>
</comment>
<sequence length="522" mass="60850">MKNYTFDTYISKEVLENYLSRSVSAAFFIHTKTLEDDLRALKNMGVKFVGRASGIWEPDESDEEHFKKSKYLADRIHEIDPEIILQACIFEAVYFYEDNFKIPPYVFEAFGLPVEDRCFRFKDMLFLERPNGFVWGNEGGIPDLSRTEARMWFYYRATQYIDAGYEALHMGQIHLYTANDRGMKKMAELIQMIRDYAKVHARRHKVLMDAHSHGININGKLLLDYHAMPFTRVPLLDRGGEKLVMVREGFSEGGENPNGWSDDVMPFLMEYDNWGGKVLDDFSQYSYEERATKDWWGYDQIGWFANQDEEGQRHFLEYTYKWTAINNVNAYFEVPFRRTLDKAAVRMKRADNGQWDYQDYYQINTKSKDCPMGFSQEETVKKLWASGDKLRKQAGNPKHLIDYGCRGVYDEETGIKLPEKVVVYGSFQPYVGAVANDSNSEVTRMYYIGEGIYTLSVVLPFAGEFDYAISTYGTLSATYCYDNYPRSGSSNKGIFKTTKDNTVVRFRYKFIDHQVTLEIFED</sequence>
<evidence type="ECO:0000313" key="2">
    <source>
        <dbReference type="Proteomes" id="UP000655830"/>
    </source>
</evidence>
<dbReference type="InterPro" id="IPR013783">
    <property type="entry name" value="Ig-like_fold"/>
</dbReference>
<proteinExistence type="predicted"/>
<name>A0A926ELT3_9FIRM</name>
<dbReference type="EMBL" id="JACRSY010000021">
    <property type="protein sequence ID" value="MBC8580442.1"/>
    <property type="molecule type" value="Genomic_DNA"/>
</dbReference>
<dbReference type="Gene3D" id="2.60.40.10">
    <property type="entry name" value="Immunoglobulins"/>
    <property type="match status" value="1"/>
</dbReference>
<gene>
    <name evidence="1" type="ORF">H8718_12980</name>
</gene>
<accession>A0A926ELT3</accession>
<dbReference type="Proteomes" id="UP000655830">
    <property type="component" value="Unassembled WGS sequence"/>
</dbReference>
<dbReference type="RefSeq" id="WP_249333227.1">
    <property type="nucleotide sequence ID" value="NZ_JACRSY010000021.1"/>
</dbReference>